<evidence type="ECO:0008006" key="4">
    <source>
        <dbReference type="Google" id="ProtNLM"/>
    </source>
</evidence>
<protein>
    <recommendedName>
        <fullName evidence="4">DUF4760 domain-containing protein</fullName>
    </recommendedName>
</protein>
<keyword evidence="1" id="KW-0812">Transmembrane</keyword>
<evidence type="ECO:0000313" key="2">
    <source>
        <dbReference type="EMBL" id="MFC0341184.1"/>
    </source>
</evidence>
<reference evidence="2 3" key="1">
    <citation type="submission" date="2024-09" db="EMBL/GenBank/DDBJ databases">
        <authorList>
            <person name="Sun Q."/>
            <person name="Mori K."/>
        </authorList>
    </citation>
    <scope>NUCLEOTIDE SEQUENCE [LARGE SCALE GENOMIC DNA]</scope>
    <source>
        <strain evidence="2 3">KCTC 22789</strain>
    </source>
</reference>
<gene>
    <name evidence="2" type="ORF">ACFFII_10450</name>
</gene>
<feature type="transmembrane region" description="Helical" evidence="1">
    <location>
        <begin position="48"/>
        <end position="69"/>
    </location>
</feature>
<dbReference type="EMBL" id="JBHLWE010000032">
    <property type="protein sequence ID" value="MFC0341184.1"/>
    <property type="molecule type" value="Genomic_DNA"/>
</dbReference>
<sequence length="250" mass="28701">MCQDPVPEKDALLEQSRGILKDLVNNNFGEPESIASWLRRHYRRWRTFLQGALVVLVIVILAAFPASELHQLHGASSDGQSLGKPENKGVFELVVDVLTALVAFIGICIAYSHWRRDKRSASFDSYYSRLDIANQRYDIWMRCSREKKISPLECAIDNEVQSHCYNMFVFSELDNLEYAIGKYKHDFIDDELASRAVKHFLLRCADHRFRKAAAARAIDGAYMKYTRLASDTCRDHMSEAVRSRSDSTRD</sequence>
<keyword evidence="1" id="KW-0472">Membrane</keyword>
<keyword evidence="1" id="KW-1133">Transmembrane helix</keyword>
<keyword evidence="3" id="KW-1185">Reference proteome</keyword>
<evidence type="ECO:0000313" key="3">
    <source>
        <dbReference type="Proteomes" id="UP001589799"/>
    </source>
</evidence>
<organism evidence="2 3">
    <name type="scientific">Paracoccus niistensis</name>
    <dbReference type="NCBI Taxonomy" id="632935"/>
    <lineage>
        <taxon>Bacteria</taxon>
        <taxon>Pseudomonadati</taxon>
        <taxon>Pseudomonadota</taxon>
        <taxon>Alphaproteobacteria</taxon>
        <taxon>Rhodobacterales</taxon>
        <taxon>Paracoccaceae</taxon>
        <taxon>Paracoccus</taxon>
    </lineage>
</organism>
<feature type="transmembrane region" description="Helical" evidence="1">
    <location>
        <begin position="89"/>
        <end position="111"/>
    </location>
</feature>
<name>A0ABV6I4L4_9RHOB</name>
<evidence type="ECO:0000256" key="1">
    <source>
        <dbReference type="SAM" id="Phobius"/>
    </source>
</evidence>
<proteinExistence type="predicted"/>
<dbReference type="Proteomes" id="UP001589799">
    <property type="component" value="Unassembled WGS sequence"/>
</dbReference>
<accession>A0ABV6I4L4</accession>
<dbReference type="RefSeq" id="WP_377698839.1">
    <property type="nucleotide sequence ID" value="NZ_JBHLWE010000032.1"/>
</dbReference>
<comment type="caution">
    <text evidence="2">The sequence shown here is derived from an EMBL/GenBank/DDBJ whole genome shotgun (WGS) entry which is preliminary data.</text>
</comment>